<organism evidence="2 3">
    <name type="scientific">Mycolicibacterium fortuitum</name>
    <name type="common">Mycobacterium fortuitum</name>
    <dbReference type="NCBI Taxonomy" id="1766"/>
    <lineage>
        <taxon>Bacteria</taxon>
        <taxon>Bacillati</taxon>
        <taxon>Actinomycetota</taxon>
        <taxon>Actinomycetes</taxon>
        <taxon>Mycobacteriales</taxon>
        <taxon>Mycobacteriaceae</taxon>
        <taxon>Mycolicibacterium</taxon>
    </lineage>
</organism>
<dbReference type="Proteomes" id="UP000255389">
    <property type="component" value="Unassembled WGS sequence"/>
</dbReference>
<reference evidence="2 3" key="1">
    <citation type="submission" date="2018-06" db="EMBL/GenBank/DDBJ databases">
        <authorList>
            <consortium name="Pathogen Informatics"/>
            <person name="Doyle S."/>
        </authorList>
    </citation>
    <scope>NUCLEOTIDE SEQUENCE [LARGE SCALE GENOMIC DNA]</scope>
    <source>
        <strain evidence="2 3">NCTC1542</strain>
    </source>
</reference>
<feature type="region of interest" description="Disordered" evidence="1">
    <location>
        <begin position="1"/>
        <end position="23"/>
    </location>
</feature>
<evidence type="ECO:0000313" key="3">
    <source>
        <dbReference type="Proteomes" id="UP000255389"/>
    </source>
</evidence>
<name>A0A378WEJ0_MYCFO</name>
<sequence length="221" mass="23561">MGIDYSKRPQPAAPAAGPATGGGVNLSKISLTKSSPTVSLTKQGEQQGVMRVNLNWNAGKRSLFGGSKAVDLDLGCLYELSDGSKGVVQALGNSFGSEQSKPFIALDGDDRSGNNAAGETMRINLAQPDRFRRILIFAMIYSGAANWASVDGVVTMYPTSGPPIEVRLDSPVNGARICAIAQVYYAQGALHVNREVNYINGSQSDLDRAYQWGMSWKAGRK</sequence>
<dbReference type="Gene3D" id="2.60.60.30">
    <property type="entry name" value="sav2460 like domains"/>
    <property type="match status" value="1"/>
</dbReference>
<dbReference type="InterPro" id="IPR003325">
    <property type="entry name" value="TerD"/>
</dbReference>
<accession>A0A378WEJ0</accession>
<dbReference type="CDD" id="cd06974">
    <property type="entry name" value="TerD_like"/>
    <property type="match status" value="1"/>
</dbReference>
<evidence type="ECO:0000256" key="1">
    <source>
        <dbReference type="SAM" id="MobiDB-lite"/>
    </source>
</evidence>
<feature type="compositionally biased region" description="Low complexity" evidence="1">
    <location>
        <begin position="9"/>
        <end position="18"/>
    </location>
</feature>
<dbReference type="AlphaFoldDB" id="A0A378WEJ0"/>
<proteinExistence type="predicted"/>
<evidence type="ECO:0000313" key="2">
    <source>
        <dbReference type="EMBL" id="SUA31484.1"/>
    </source>
</evidence>
<dbReference type="EMBL" id="UGQY01000006">
    <property type="protein sequence ID" value="SUA31484.1"/>
    <property type="molecule type" value="Genomic_DNA"/>
</dbReference>
<gene>
    <name evidence="2" type="ORF">NCTC1542_06838</name>
</gene>
<protein>
    <submittedName>
        <fullName evidence="2">Uncharacterized protein involved in stress response</fullName>
    </submittedName>
</protein>